<feature type="compositionally biased region" description="Low complexity" evidence="16">
    <location>
        <begin position="501"/>
        <end position="511"/>
    </location>
</feature>
<feature type="compositionally biased region" description="Polar residues" evidence="16">
    <location>
        <begin position="1843"/>
        <end position="1855"/>
    </location>
</feature>
<evidence type="ECO:0000256" key="11">
    <source>
        <dbReference type="ARBA" id="ARBA00023026"/>
    </source>
</evidence>
<feature type="compositionally biased region" description="Low complexity" evidence="16">
    <location>
        <begin position="1718"/>
        <end position="1745"/>
    </location>
</feature>
<evidence type="ECO:0000313" key="21">
    <source>
        <dbReference type="Proteomes" id="UP000243015"/>
    </source>
</evidence>
<feature type="signal peptide" evidence="15">
    <location>
        <begin position="1"/>
        <end position="18"/>
    </location>
</feature>
<evidence type="ECO:0000256" key="10">
    <source>
        <dbReference type="ARBA" id="ARBA00022833"/>
    </source>
</evidence>
<feature type="compositionally biased region" description="Basic and acidic residues" evidence="16">
    <location>
        <begin position="614"/>
        <end position="626"/>
    </location>
</feature>
<dbReference type="CDD" id="cd03879">
    <property type="entry name" value="M28_AAP"/>
    <property type="match status" value="1"/>
</dbReference>
<keyword evidence="6 15" id="KW-0645">Protease</keyword>
<dbReference type="InterPro" id="IPR023801">
    <property type="entry name" value="His_deacetylse_dom"/>
</dbReference>
<dbReference type="Pfam" id="PF13902">
    <property type="entry name" value="R3H-assoc"/>
    <property type="match status" value="1"/>
</dbReference>
<evidence type="ECO:0000256" key="16">
    <source>
        <dbReference type="SAM" id="MobiDB-lite"/>
    </source>
</evidence>
<dbReference type="Pfam" id="PF04389">
    <property type="entry name" value="Peptidase_M28"/>
    <property type="match status" value="1"/>
</dbReference>
<evidence type="ECO:0000313" key="20">
    <source>
        <dbReference type="EMBL" id="OAL64087.1"/>
    </source>
</evidence>
<feature type="domain" description="Peptidase M28" evidence="18">
    <location>
        <begin position="159"/>
        <end position="367"/>
    </location>
</feature>
<dbReference type="SUPFAM" id="SSF52768">
    <property type="entry name" value="Arginase/deacetylase"/>
    <property type="match status" value="1"/>
</dbReference>
<name>A0A178EXT9_TRIRU</name>
<feature type="compositionally biased region" description="Low complexity" evidence="16">
    <location>
        <begin position="929"/>
        <end position="939"/>
    </location>
</feature>
<evidence type="ECO:0000256" key="13">
    <source>
        <dbReference type="ARBA" id="ARBA00023180"/>
    </source>
</evidence>
<reference evidence="20 21" key="1">
    <citation type="submission" date="2016-05" db="EMBL/GenBank/DDBJ databases">
        <title>Genome sequencing of Trichophyton rubrum CMCC(F)T1i isolated from hair.</title>
        <authorList>
            <person name="Zhan P."/>
            <person name="Tao Y."/>
            <person name="Liu W."/>
        </authorList>
    </citation>
    <scope>NUCLEOTIDE SEQUENCE [LARGE SCALE GENOMIC DNA]</scope>
    <source>
        <strain evidence="21">CMCC(F)T1i</strain>
    </source>
</reference>
<feature type="domain" description="Histone deacetylase" evidence="17">
    <location>
        <begin position="1152"/>
        <end position="1492"/>
    </location>
</feature>
<feature type="compositionally biased region" description="Low complexity" evidence="16">
    <location>
        <begin position="1005"/>
        <end position="1028"/>
    </location>
</feature>
<dbReference type="SUPFAM" id="SSF53187">
    <property type="entry name" value="Zn-dependent exopeptidases"/>
    <property type="match status" value="1"/>
</dbReference>
<feature type="compositionally biased region" description="Polar residues" evidence="16">
    <location>
        <begin position="986"/>
        <end position="1004"/>
    </location>
</feature>
<evidence type="ECO:0000256" key="3">
    <source>
        <dbReference type="ARBA" id="ARBA00011245"/>
    </source>
</evidence>
<accession>A0A178EXT9</accession>
<dbReference type="PANTHER" id="PTHR47558">
    <property type="entry name" value="HISTONE DEACETYLASE HOS3"/>
    <property type="match status" value="1"/>
</dbReference>
<dbReference type="GO" id="GO:0003676">
    <property type="term" value="F:nucleic acid binding"/>
    <property type="evidence" value="ECO:0007669"/>
    <property type="project" value="InterPro"/>
</dbReference>
<evidence type="ECO:0000256" key="8">
    <source>
        <dbReference type="ARBA" id="ARBA00022729"/>
    </source>
</evidence>
<evidence type="ECO:0000256" key="2">
    <source>
        <dbReference type="ARBA" id="ARBA00004613"/>
    </source>
</evidence>
<dbReference type="Proteomes" id="UP000243015">
    <property type="component" value="Unassembled WGS sequence"/>
</dbReference>
<feature type="region of interest" description="Disordered" evidence="16">
    <location>
        <begin position="917"/>
        <end position="1050"/>
    </location>
</feature>
<dbReference type="GO" id="GO:0005576">
    <property type="term" value="C:extracellular region"/>
    <property type="evidence" value="ECO:0007669"/>
    <property type="project" value="UniProtKB-SubCell"/>
</dbReference>
<dbReference type="FunFam" id="3.40.630.10:FF:000042">
    <property type="entry name" value="Peptide hydrolase"/>
    <property type="match status" value="1"/>
</dbReference>
<dbReference type="InterPro" id="IPR037138">
    <property type="entry name" value="His_deacetylse_dom_sf"/>
</dbReference>
<keyword evidence="5" id="KW-0964">Secreted</keyword>
<dbReference type="InterPro" id="IPR025952">
    <property type="entry name" value="R3H-assoc_dom"/>
</dbReference>
<dbReference type="GO" id="GO:0004177">
    <property type="term" value="F:aminopeptidase activity"/>
    <property type="evidence" value="ECO:0007669"/>
    <property type="project" value="UniProtKB-KW"/>
</dbReference>
<comment type="cofactor">
    <cofactor evidence="1">
        <name>Zn(2+)</name>
        <dbReference type="ChEBI" id="CHEBI:29105"/>
    </cofactor>
</comment>
<dbReference type="InterPro" id="IPR023696">
    <property type="entry name" value="Ureohydrolase_dom_sf"/>
</dbReference>
<dbReference type="Gene3D" id="3.40.800.20">
    <property type="entry name" value="Histone deacetylase domain"/>
    <property type="match status" value="1"/>
</dbReference>
<evidence type="ECO:0000259" key="18">
    <source>
        <dbReference type="Pfam" id="PF04389"/>
    </source>
</evidence>
<dbReference type="VEuPathDB" id="FungiDB:TERG_05653"/>
<dbReference type="FunFam" id="3.40.800.20:FF:000011">
    <property type="entry name" value="Histone deacetylase HOS3"/>
    <property type="match status" value="1"/>
</dbReference>
<comment type="subcellular location">
    <subcellularLocation>
        <location evidence="2">Secreted</location>
    </subcellularLocation>
</comment>
<keyword evidence="9 15" id="KW-0378">Hydrolase</keyword>
<dbReference type="Gene3D" id="3.40.630.10">
    <property type="entry name" value="Zn peptidases"/>
    <property type="match status" value="1"/>
</dbReference>
<evidence type="ECO:0000256" key="12">
    <source>
        <dbReference type="ARBA" id="ARBA00023157"/>
    </source>
</evidence>
<feature type="domain" description="R3H-associated N-terminal" evidence="19">
    <location>
        <begin position="518"/>
        <end position="639"/>
    </location>
</feature>
<evidence type="ECO:0000256" key="6">
    <source>
        <dbReference type="ARBA" id="ARBA00022670"/>
    </source>
</evidence>
<feature type="region of interest" description="Disordered" evidence="16">
    <location>
        <begin position="589"/>
        <end position="626"/>
    </location>
</feature>
<dbReference type="GO" id="GO:0006508">
    <property type="term" value="P:proteolysis"/>
    <property type="evidence" value="ECO:0007669"/>
    <property type="project" value="UniProtKB-KW"/>
</dbReference>
<evidence type="ECO:0000256" key="14">
    <source>
        <dbReference type="ARBA" id="ARBA00043962"/>
    </source>
</evidence>
<organism evidence="20 21">
    <name type="scientific">Trichophyton rubrum</name>
    <name type="common">Athlete's foot fungus</name>
    <name type="synonym">Epidermophyton rubrum</name>
    <dbReference type="NCBI Taxonomy" id="5551"/>
    <lineage>
        <taxon>Eukaryota</taxon>
        <taxon>Fungi</taxon>
        <taxon>Dikarya</taxon>
        <taxon>Ascomycota</taxon>
        <taxon>Pezizomycotina</taxon>
        <taxon>Eurotiomycetes</taxon>
        <taxon>Eurotiomycetidae</taxon>
        <taxon>Onygenales</taxon>
        <taxon>Arthrodermataceae</taxon>
        <taxon>Trichophyton</taxon>
    </lineage>
</organism>
<dbReference type="VEuPathDB" id="FungiDB:TERG_05652"/>
<dbReference type="CDD" id="cd09998">
    <property type="entry name" value="HDAC_Hos3"/>
    <property type="match status" value="1"/>
</dbReference>
<keyword evidence="4" id="KW-0031">Aminopeptidase</keyword>
<evidence type="ECO:0000256" key="1">
    <source>
        <dbReference type="ARBA" id="ARBA00001947"/>
    </source>
</evidence>
<feature type="compositionally biased region" description="Low complexity" evidence="16">
    <location>
        <begin position="1688"/>
        <end position="1704"/>
    </location>
</feature>
<keyword evidence="12" id="KW-1015">Disulfide bond</keyword>
<protein>
    <recommendedName>
        <fullName evidence="15">Peptide hydrolase</fullName>
        <ecNumber evidence="15">3.4.-.-</ecNumber>
    </recommendedName>
</protein>
<dbReference type="GO" id="GO:0005634">
    <property type="term" value="C:nucleus"/>
    <property type="evidence" value="ECO:0007669"/>
    <property type="project" value="TreeGrafter"/>
</dbReference>
<dbReference type="GO" id="GO:0046872">
    <property type="term" value="F:metal ion binding"/>
    <property type="evidence" value="ECO:0007669"/>
    <property type="project" value="UniProtKB-KW"/>
</dbReference>
<comment type="similarity">
    <text evidence="14">Belongs to the peptidase M28 family. M28E subfamily.</text>
</comment>
<dbReference type="InterPro" id="IPR000286">
    <property type="entry name" value="HDACs"/>
</dbReference>
<keyword evidence="13" id="KW-0325">Glycoprotein</keyword>
<feature type="compositionally biased region" description="Polar residues" evidence="16">
    <location>
        <begin position="1915"/>
        <end position="1930"/>
    </location>
</feature>
<sequence>MKLLSVLALSATATSVLGASIPVDARAEKFLIELAPGETRWVTEEEKWELKRKGQDFFDITDEEVGFTAAVAQPAIAYPTSIRHANAVNAMIATLSKENMQRDLTKLSSFQNRYYKADFGKQSATWLQEQVQAAINTAGANRYGAKVASFRHNFAQHSIIATIPGRSPEVVVVGAHQDSINQRSPMTGRAPGADDNGSGSVTILEALRGVLRDQTILQGKAANTIEFHWYAGEEAGLLGSQAIFANYKQTGKKVKGMLNQDMTGYIKGMVDKGLKVSFGIITDNVNANLTKFVRMVITKYCSIPTIDTRCGYACSDHASANRNGYPSAMVAESPIDLLDPHLHTDSDNISYLDFDHMIEHAKLIVGFVTELANESSRYENPTSVLAGREPINITSQPVPYRYTSVYTTPSLGIAAMAVHPTLNASPAPGSTATTSNALTPQQVYAISSWSEQAIESLSLESSPIPYRNSAPLTIPLDDDVPQSPTPTPVRLRRSVRVAEDTTGTGAATTAGPSTYRRREPLRRDSLKRRESLLKGKEGSRRRQRWENDRLLSNPWAQPPSANDWEIQPTYPRHNPVPYYLASLWDSHQAAKEQARRKSKREQGISENKKKKKTHGDAKASHSNAELDKISKELRAKLKHARAARGLVQELEEEIRLFVQEWIETQTWHQPREAESECCSDNSSSDNDEVVFAGRRVNPSTRKQRRSSRVVSGEKMVFESPAEDRAAGFGRWLVHSLASYYGLRTWSVTVGNPPRREAYVAIDEVSQGLLAAAGRGFPGSKFDGILPRPLWVQAYNVLAARSRIPDPWDLMEAELFIFKELMASWSLSVIELHHPEHKVLIVPQISLTVVGKIMGDIQSKNVDVVVIDSSNKDHLEGQDREVNEALLSAIMASPQQRSSRCSGQEELLKSFNRLDITSLNDHNKNNNKTPSPSLSPLQSPYHKPETTHNVLRKDPSARPPSRQQQQEQRAPRRTTSTTSLRDERRSSTQSLQKRASISSLRSVQNLAASSSSPRQSLSRRSSAQHLASSPGASGRPITPLAEMAPPPTPTASEIAAQYWGREMALHQTTELHSRTVVIIQDACYGHRFSRPRTTQDDLNSIVERPERMHASILGVAAAFIRMGLRYGSNEFAPHPNLDLQRLPAPPFQIRKSVRTMPLDSPAVTHIHGTKWMEELRLMCDAAEGRLATNGRELVRPSSSGRETKGNAVPKLHEWDLYLCPESLNAFEGALGGVCDAVDSVFTSPSIRRAFVCIRPPGHHCSGSYPSGFCWLNNVHVGISYAAVTHGLTHAAIIDFDLHHGDGSQAIAWEQNEQATNATKNAAACKKTAIGYFSLHDINSYPCEEGDETKIRNASVCIDNAHGQSIWNVHMETWETSQEFWKIYETKYTILLEKARAFLRAHSLQLRSNASPNAPQPKAAIFLSAGFDGSEWEGVNMQRHKANVPTDFYARFTADVVRMAEEEDLAVDGRVISVLEGGYKDRALASGVFSHLSGLSDCPEIKIERDPNSSRLAAEMYRRLSLNEDKHGVSADGTSKSNYDPIWWAPALLEELEVLVNTPPTTPRKPRGRGPPTFSAPTQASAAKATTPTRPHRSPSSNHTRDPSPPPLPRVEWATAAFELSKTLIPTDRQTASCQHADLKVVPSQSRPGSRLASVGNKQQPRSSERGTSHMQLRERKQKAPAVSTGNLASSRSSTVSTRRTTIASSNDLPGPNMTGSGEPANSPSVRRSSRRISTTSTASTSPVSPAGKIIQPKTHEPPLRPSPSRASSRSESQNSASRARTGVTSGAPTPVRNIPKKPQGNGGSVDNLSASVKKLNIKLNLPSPEENAAREAKLTQDRKKGLQAASQSSQRKTASRATPGAKASAKEATERQSRSNPRSTTATNAKKASPPGRPNLGLSYDGAYDEDLITGHEQESAASTPNEAAGNTNTMPSPPLTPDTALEPETPTITVRSPPASAHQQLPVFTATSTIPFAPSQNPPSNS</sequence>
<feature type="compositionally biased region" description="Basic and acidic residues" evidence="16">
    <location>
        <begin position="1661"/>
        <end position="1673"/>
    </location>
</feature>
<feature type="region of interest" description="Disordered" evidence="16">
    <location>
        <begin position="1638"/>
        <end position="1982"/>
    </location>
</feature>
<dbReference type="PRINTS" id="PR01270">
    <property type="entry name" value="HDASUPER"/>
</dbReference>
<dbReference type="EMBL" id="LHPM01000017">
    <property type="protein sequence ID" value="OAL64087.1"/>
    <property type="molecule type" value="Genomic_DNA"/>
</dbReference>
<dbReference type="InterPro" id="IPR053244">
    <property type="entry name" value="HDAC_HD_type_1"/>
</dbReference>
<feature type="compositionally biased region" description="Low complexity" evidence="16">
    <location>
        <begin position="958"/>
        <end position="967"/>
    </location>
</feature>
<feature type="chain" id="PRO_5007949661" description="Peptide hydrolase" evidence="15">
    <location>
        <begin position="19"/>
        <end position="1982"/>
    </location>
</feature>
<dbReference type="CDD" id="cd02325">
    <property type="entry name" value="R3H"/>
    <property type="match status" value="1"/>
</dbReference>
<dbReference type="GO" id="GO:0004407">
    <property type="term" value="F:histone deacetylase activity"/>
    <property type="evidence" value="ECO:0007669"/>
    <property type="project" value="TreeGrafter"/>
</dbReference>
<feature type="compositionally biased region" description="Basic and acidic residues" evidence="16">
    <location>
        <begin position="516"/>
        <end position="545"/>
    </location>
</feature>
<comment type="caution">
    <text evidence="20">The sequence shown here is derived from an EMBL/GenBank/DDBJ whole genome shotgun (WGS) entry which is preliminary data.</text>
</comment>
<keyword evidence="8 15" id="KW-0732">Signal</keyword>
<dbReference type="PANTHER" id="PTHR47558:SF1">
    <property type="entry name" value="HISTONE DEACETYLASE HOS3"/>
    <property type="match status" value="1"/>
</dbReference>
<evidence type="ECO:0000256" key="4">
    <source>
        <dbReference type="ARBA" id="ARBA00022438"/>
    </source>
</evidence>
<dbReference type="InterPro" id="IPR007484">
    <property type="entry name" value="Peptidase_M28"/>
</dbReference>
<evidence type="ECO:0000256" key="9">
    <source>
        <dbReference type="ARBA" id="ARBA00022801"/>
    </source>
</evidence>
<dbReference type="VEuPathDB" id="FungiDB:TERG_05654"/>
<comment type="subunit">
    <text evidence="3">Monomer.</text>
</comment>
<keyword evidence="11" id="KW-0843">Virulence</keyword>
<evidence type="ECO:0000256" key="15">
    <source>
        <dbReference type="RuleBase" id="RU361240"/>
    </source>
</evidence>
<feature type="compositionally biased region" description="Polar residues" evidence="16">
    <location>
        <begin position="1965"/>
        <end position="1982"/>
    </location>
</feature>
<feature type="compositionally biased region" description="Basic and acidic residues" evidence="16">
    <location>
        <begin position="941"/>
        <end position="955"/>
    </location>
</feature>
<dbReference type="InterPro" id="IPR036867">
    <property type="entry name" value="R3H_dom_sf"/>
</dbReference>
<evidence type="ECO:0000259" key="19">
    <source>
        <dbReference type="Pfam" id="PF13902"/>
    </source>
</evidence>
<evidence type="ECO:0000256" key="7">
    <source>
        <dbReference type="ARBA" id="ARBA00022723"/>
    </source>
</evidence>
<feature type="compositionally biased region" description="Low complexity" evidence="16">
    <location>
        <begin position="1761"/>
        <end position="1779"/>
    </location>
</feature>
<feature type="compositionally biased region" description="Basic and acidic residues" evidence="16">
    <location>
        <begin position="589"/>
        <end position="607"/>
    </location>
</feature>
<gene>
    <name evidence="20" type="ORF">A7C99_4742</name>
</gene>
<keyword evidence="7 15" id="KW-0479">Metal-binding</keyword>
<feature type="compositionally biased region" description="Basic and acidic residues" evidence="16">
    <location>
        <begin position="1863"/>
        <end position="1872"/>
    </location>
</feature>
<proteinExistence type="inferred from homology"/>
<feature type="region of interest" description="Disordered" evidence="16">
    <location>
        <begin position="470"/>
        <end position="545"/>
    </location>
</feature>
<dbReference type="GO" id="GO:0010468">
    <property type="term" value="P:regulation of gene expression"/>
    <property type="evidence" value="ECO:0007669"/>
    <property type="project" value="UniProtKB-ARBA"/>
</dbReference>
<evidence type="ECO:0000256" key="5">
    <source>
        <dbReference type="ARBA" id="ARBA00022525"/>
    </source>
</evidence>
<dbReference type="Pfam" id="PF00850">
    <property type="entry name" value="Hist_deacetyl"/>
    <property type="match status" value="1"/>
</dbReference>
<feature type="region of interest" description="Disordered" evidence="16">
    <location>
        <begin position="1556"/>
        <end position="1608"/>
    </location>
</feature>
<evidence type="ECO:0000259" key="17">
    <source>
        <dbReference type="Pfam" id="PF00850"/>
    </source>
</evidence>
<keyword evidence="10 15" id="KW-0862">Zinc</keyword>
<feature type="compositionally biased region" description="Basic and acidic residues" evidence="16">
    <location>
        <begin position="1826"/>
        <end position="1839"/>
    </location>
</feature>
<dbReference type="EC" id="3.4.-.-" evidence="15"/>
<feature type="compositionally biased region" description="Polar residues" evidence="16">
    <location>
        <begin position="1873"/>
        <end position="1885"/>
    </location>
</feature>
<dbReference type="SUPFAM" id="SSF82708">
    <property type="entry name" value="R3H domain"/>
    <property type="match status" value="1"/>
</dbReference>
<feature type="compositionally biased region" description="Polar residues" evidence="16">
    <location>
        <begin position="1573"/>
        <end position="1596"/>
    </location>
</feature>